<dbReference type="GeneID" id="45417310"/>
<dbReference type="EMBL" id="ATGK01000013">
    <property type="protein sequence ID" value="EPG36777.1"/>
    <property type="molecule type" value="Genomic_DNA"/>
</dbReference>
<accession>S3UBE2</accession>
<feature type="region of interest" description="Disordered" evidence="1">
    <location>
        <begin position="717"/>
        <end position="745"/>
    </location>
</feature>
<comment type="caution">
    <text evidence="2">The sequence shown here is derived from an EMBL/GenBank/DDBJ whole genome shotgun (WGS) entry which is preliminary data.</text>
</comment>
<dbReference type="AlphaFoldDB" id="S3UBE2"/>
<evidence type="ECO:0000256" key="1">
    <source>
        <dbReference type="SAM" id="MobiDB-lite"/>
    </source>
</evidence>
<dbReference type="RefSeq" id="WP_016652926.1">
    <property type="nucleotide sequence ID" value="NZ_KE340381.1"/>
</dbReference>
<evidence type="ECO:0000313" key="2">
    <source>
        <dbReference type="EMBL" id="EPG36777.1"/>
    </source>
</evidence>
<protein>
    <submittedName>
        <fullName evidence="2">Uncharacterized protein</fullName>
    </submittedName>
</protein>
<dbReference type="PATRIC" id="fig|1217696.3.peg.2434"/>
<organism evidence="2 3">
    <name type="scientific">Acinetobacter colistiniresistens</name>
    <dbReference type="NCBI Taxonomy" id="280145"/>
    <lineage>
        <taxon>Bacteria</taxon>
        <taxon>Pseudomonadati</taxon>
        <taxon>Pseudomonadota</taxon>
        <taxon>Gammaproteobacteria</taxon>
        <taxon>Moraxellales</taxon>
        <taxon>Moraxellaceae</taxon>
        <taxon>Acinetobacter</taxon>
    </lineage>
</organism>
<name>S3UBE2_9GAMM</name>
<gene>
    <name evidence="2" type="ORF">F907_02474</name>
</gene>
<sequence length="853" mass="88764">MTTLHTVSFQKTVLATLIGLCLNQSVFALQELSDDGLSETTGEGIALLPQDTYMIFRGAGPNEATPLAGADGIAGNTDDRLNDTGYIRYIPVGPLTSEASAAGAGKADLFLYGLAVSKSDNNTNTRIASTAANASIKSWGTASNPWLLKASTAYNVPDFYVNGTNGGTSKSSVTYLSMEAPLYNQSLAGLTSDTGLDAYKLKLGLWADAFVRDPSKIEGDANQFCLNGCTRNTSAVNTAQIPRENRLRLQAIWNNFSVNGSNLQLFQTLGGVGLSGDTGINNGMSKFYNNTLGASGILRFNSGDAANVKATYIAGVSTRTYNTDRNATAASTGWSNTEVWNTYANTSILGGDNGSAGGCNAGGVQFSSVACQFRYRDRAVKDTVSGASWTAPDPNGSNVLRLSTRETSNTSLVSTPALGGGNAPTFAADDGIFIYNPNINLVLGSLYQPVVFGSDGTNFSLEIARIPNKQDVYTKIYTRYAGDTSDTGVTYYGSTCNVYQCGSSTVAGYQGGSALNDYSSTALAGKKLATHSSISFGTVKSNDGGQTLVADSSVEALGIFFGTPQNRTNISGTQIFKEAQYQQRQQRVDTSYIVTDRYRLTVSSGAGGFSGGGTATRADPYGQASISCNYTWISGCSSSTDRWYNTSGNHVDWVYLTSVDASGNKIFGNDDGTYARYCTNTTTDCLTWYNGAALGTGGAGNGYPAAVTNVSQIVGGSTANPGSGQRGADDCWPGETGGQCNGSSGSTTTGGLYGLSRLSAVNNGGSSNTPTPTHVNNTNWTYGTRANAPWFRVAGGQAAVAYGSGLGSSTAITSDIVPTAVTGGVNPSALNNFGSAVIDGLLIQHMKITTKGL</sequence>
<reference evidence="2 3" key="1">
    <citation type="submission" date="2013-06" db="EMBL/GenBank/DDBJ databases">
        <title>The Genome Sequence of Acinetobacter sp. NIPH 2036.</title>
        <authorList>
            <consortium name="The Broad Institute Genome Sequencing Platform"/>
            <consortium name="The Broad Institute Genome Sequencing Center for Infectious Disease"/>
            <person name="Cerqueira G."/>
            <person name="Feldgarden M."/>
            <person name="Courvalin P."/>
            <person name="Perichon B."/>
            <person name="Grillot-Courvalin C."/>
            <person name="Clermont D."/>
            <person name="Rocha E."/>
            <person name="Yoon E.-J."/>
            <person name="Nemec A."/>
            <person name="Young S.K."/>
            <person name="Zeng Q."/>
            <person name="Gargeya S."/>
            <person name="Fitzgerald M."/>
            <person name="Abouelleil A."/>
            <person name="Alvarado L."/>
            <person name="Berlin A.M."/>
            <person name="Chapman S.B."/>
            <person name="Dewar J."/>
            <person name="Goldberg J."/>
            <person name="Griggs A."/>
            <person name="Gujja S."/>
            <person name="Hansen M."/>
            <person name="Howarth C."/>
            <person name="Imamovic A."/>
            <person name="Larimer J."/>
            <person name="McCowan C."/>
            <person name="Murphy C."/>
            <person name="Pearson M."/>
            <person name="Priest M."/>
            <person name="Roberts A."/>
            <person name="Saif S."/>
            <person name="Shea T."/>
            <person name="Sykes S."/>
            <person name="Wortman J."/>
            <person name="Nusbaum C."/>
            <person name="Birren B."/>
        </authorList>
    </citation>
    <scope>NUCLEOTIDE SEQUENCE [LARGE SCALE GENOMIC DNA]</scope>
    <source>
        <strain evidence="2 3">NIPH 2036</strain>
    </source>
</reference>
<evidence type="ECO:0000313" key="3">
    <source>
        <dbReference type="Proteomes" id="UP000014559"/>
    </source>
</evidence>
<dbReference type="Proteomes" id="UP000014559">
    <property type="component" value="Unassembled WGS sequence"/>
</dbReference>
<proteinExistence type="predicted"/>
<dbReference type="HOGENOM" id="CLU_015757_0_0_6"/>